<keyword evidence="4" id="KW-1015">Disulfide bond</keyword>
<proteinExistence type="predicted"/>
<dbReference type="InterPro" id="IPR036508">
    <property type="entry name" value="Chitin-bd_dom_sf"/>
</dbReference>
<dbReference type="GeneID" id="113493001"/>
<evidence type="ECO:0000256" key="4">
    <source>
        <dbReference type="ARBA" id="ARBA00023157"/>
    </source>
</evidence>
<feature type="signal peptide" evidence="6">
    <location>
        <begin position="1"/>
        <end position="17"/>
    </location>
</feature>
<feature type="domain" description="Chitin-binding type-2" evidence="7">
    <location>
        <begin position="434"/>
        <end position="490"/>
    </location>
</feature>
<reference evidence="9" key="1">
    <citation type="submission" date="2025-08" db="UniProtKB">
        <authorList>
            <consortium name="RefSeq"/>
        </authorList>
    </citation>
    <scope>IDENTIFICATION</scope>
</reference>
<dbReference type="InterPro" id="IPR051940">
    <property type="entry name" value="Chitin_bind-dev_reg"/>
</dbReference>
<dbReference type="SUPFAM" id="SSF57625">
    <property type="entry name" value="Invertebrate chitin-binding proteins"/>
    <property type="match status" value="9"/>
</dbReference>
<dbReference type="Proteomes" id="UP000322000">
    <property type="component" value="Chromosome 4"/>
</dbReference>
<dbReference type="PANTHER" id="PTHR23301:SF0">
    <property type="entry name" value="CHITIN-BINDING TYPE-2 DOMAIN-CONTAINING PROTEIN-RELATED"/>
    <property type="match status" value="1"/>
</dbReference>
<evidence type="ECO:0000256" key="2">
    <source>
        <dbReference type="ARBA" id="ARBA00022729"/>
    </source>
</evidence>
<dbReference type="PROSITE" id="PS50940">
    <property type="entry name" value="CHIT_BIND_II"/>
    <property type="match status" value="9"/>
</dbReference>
<dbReference type="KEGG" id="tnl:113493001"/>
<dbReference type="Pfam" id="PF01607">
    <property type="entry name" value="CBM_14"/>
    <property type="match status" value="8"/>
</dbReference>
<sequence length="711" mass="77878">MDKSLIVFACLCGFAVAQFGNVGQRGQNAYARGQSQQQYQEAPQIQSAGACKELNERYPVPGSCDRYVECINGTAEEKLCPDGLRFNPNVNFNAYPCQYPNEYSCLERSSLQPPQPTEQCEHQFGYYKLGDRVNCSYFRNCVSGVGYDFQCPEGLAWNSASYRCDWPDEVEDCDAEAFLGFRCPEVPESRELGPPAGFRFYRADNNCQKYFLCVGHKPRVLFCGKNTAYDEISGTCVSAEEVPACPVEIREEAARARLEAQELLAKEIEFNALTTKKRRYCQAQAVAESSAAVAPAAMRSSMCKSKNGYYKAEASCDSYVECVRYMAESKTCPDGLHFNPAAVWPEYPCAYPSDVPCVGRDATQPAQPTADCPHQFGIFKSPLASADNCGQYRQCVGGVATEMVCPAGLAFNSDSGRCDWPDNVPTCNTNVFLGFSCPNGPDGNYKYHGNCFYFFSCTGGNPRLLQCDQGLAFDAASGRCVDEDRVDCKIDSVQPFASTAQVQNTSPTAKYNNICTKKNSYYKVDGSCDSYIECIGNVAETKACPDGFNYNPDAVWPQYPCGYPMDVPCVGRGASQPPQATADCPHQYGFFKSPLASSENCGQYRQCVAGVALELSCPAGLAFNPDTNRCDWPDNIPSCNTEAFLGFSCPAGPNGNYKYHGNCYYFFSCTEGHPRLLQCDAGMAFDPASGRCVEDHLVNCSSGIVPIATQQ</sequence>
<accession>A0A7E5VE31</accession>
<name>A0A7E5VE31_TRINI</name>
<evidence type="ECO:0000313" key="9">
    <source>
        <dbReference type="RefSeq" id="XP_026726564.1"/>
    </source>
</evidence>
<dbReference type="GO" id="GO:0008061">
    <property type="term" value="F:chitin binding"/>
    <property type="evidence" value="ECO:0007669"/>
    <property type="project" value="UniProtKB-KW"/>
</dbReference>
<evidence type="ECO:0000313" key="8">
    <source>
        <dbReference type="Proteomes" id="UP000322000"/>
    </source>
</evidence>
<dbReference type="PANTHER" id="PTHR23301">
    <property type="entry name" value="CHITIN BINDING PERITROPHIN-A"/>
    <property type="match status" value="1"/>
</dbReference>
<organism evidence="8 9">
    <name type="scientific">Trichoplusia ni</name>
    <name type="common">Cabbage looper</name>
    <dbReference type="NCBI Taxonomy" id="7111"/>
    <lineage>
        <taxon>Eukaryota</taxon>
        <taxon>Metazoa</taxon>
        <taxon>Ecdysozoa</taxon>
        <taxon>Arthropoda</taxon>
        <taxon>Hexapoda</taxon>
        <taxon>Insecta</taxon>
        <taxon>Pterygota</taxon>
        <taxon>Neoptera</taxon>
        <taxon>Endopterygota</taxon>
        <taxon>Lepidoptera</taxon>
        <taxon>Glossata</taxon>
        <taxon>Ditrysia</taxon>
        <taxon>Noctuoidea</taxon>
        <taxon>Noctuidae</taxon>
        <taxon>Plusiinae</taxon>
        <taxon>Trichoplusia</taxon>
    </lineage>
</organism>
<dbReference type="GO" id="GO:0005576">
    <property type="term" value="C:extracellular region"/>
    <property type="evidence" value="ECO:0007669"/>
    <property type="project" value="InterPro"/>
</dbReference>
<feature type="domain" description="Chitin-binding type-2" evidence="7">
    <location>
        <begin position="369"/>
        <end position="429"/>
    </location>
</feature>
<dbReference type="SMART" id="SM00494">
    <property type="entry name" value="ChtBD2"/>
    <property type="match status" value="9"/>
</dbReference>
<gene>
    <name evidence="9" type="primary">LOC113493001</name>
</gene>
<feature type="domain" description="Chitin-binding type-2" evidence="7">
    <location>
        <begin position="512"/>
        <end position="571"/>
    </location>
</feature>
<dbReference type="AlphaFoldDB" id="A0A7E5VE31"/>
<evidence type="ECO:0000256" key="5">
    <source>
        <dbReference type="ARBA" id="ARBA00023180"/>
    </source>
</evidence>
<keyword evidence="1" id="KW-0147">Chitin-binding</keyword>
<feature type="domain" description="Chitin-binding type-2" evidence="7">
    <location>
        <begin position="581"/>
        <end position="641"/>
    </location>
</feature>
<evidence type="ECO:0000256" key="1">
    <source>
        <dbReference type="ARBA" id="ARBA00022669"/>
    </source>
</evidence>
<protein>
    <submittedName>
        <fullName evidence="9">Chondroitin proteoglycan 2-like</fullName>
    </submittedName>
</protein>
<evidence type="ECO:0000256" key="3">
    <source>
        <dbReference type="ARBA" id="ARBA00022737"/>
    </source>
</evidence>
<dbReference type="InterPro" id="IPR002557">
    <property type="entry name" value="Chitin-bd_dom"/>
</dbReference>
<feature type="domain" description="Chitin-binding type-2" evidence="7">
    <location>
        <begin position="300"/>
        <end position="359"/>
    </location>
</feature>
<keyword evidence="2 6" id="KW-0732">Signal</keyword>
<dbReference type="OrthoDB" id="9991479at2759"/>
<evidence type="ECO:0000256" key="6">
    <source>
        <dbReference type="SAM" id="SignalP"/>
    </source>
</evidence>
<keyword evidence="8" id="KW-1185">Reference proteome</keyword>
<feature type="domain" description="Chitin-binding type-2" evidence="7">
    <location>
        <begin position="180"/>
        <end position="247"/>
    </location>
</feature>
<dbReference type="InParanoid" id="A0A7E5VE31"/>
<evidence type="ECO:0000259" key="7">
    <source>
        <dbReference type="PROSITE" id="PS50940"/>
    </source>
</evidence>
<feature type="domain" description="Chitin-binding type-2" evidence="7">
    <location>
        <begin position="48"/>
        <end position="107"/>
    </location>
</feature>
<keyword evidence="3" id="KW-0677">Repeat</keyword>
<dbReference type="RefSeq" id="XP_026726564.1">
    <property type="nucleotide sequence ID" value="XM_026870763.1"/>
</dbReference>
<feature type="domain" description="Chitin-binding type-2" evidence="7">
    <location>
        <begin position="117"/>
        <end position="175"/>
    </location>
</feature>
<dbReference type="Gene3D" id="2.170.140.10">
    <property type="entry name" value="Chitin binding domain"/>
    <property type="match status" value="9"/>
</dbReference>
<keyword evidence="5" id="KW-0325">Glycoprotein</keyword>
<feature type="chain" id="PRO_5028806043" evidence="6">
    <location>
        <begin position="18"/>
        <end position="711"/>
    </location>
</feature>
<feature type="domain" description="Chitin-binding type-2" evidence="7">
    <location>
        <begin position="646"/>
        <end position="702"/>
    </location>
</feature>